<evidence type="ECO:0000256" key="8">
    <source>
        <dbReference type="HAMAP-Rule" id="MF_01148"/>
    </source>
</evidence>
<feature type="transmembrane region" description="Helical" evidence="8">
    <location>
        <begin position="51"/>
        <end position="72"/>
    </location>
</feature>
<comment type="catalytic activity">
    <reaction evidence="8">
        <text>N-terminal S-1,2-diacyl-sn-glyceryl-L-cysteinyl-[lipoprotein] + a glycerophospholipid = N-acyl-S-1,2-diacyl-sn-glyceryl-L-cysteinyl-[lipoprotein] + a 2-acyl-sn-glycero-3-phospholipid + H(+)</text>
        <dbReference type="Rhea" id="RHEA:48228"/>
        <dbReference type="Rhea" id="RHEA-COMP:14681"/>
        <dbReference type="Rhea" id="RHEA-COMP:14684"/>
        <dbReference type="ChEBI" id="CHEBI:15378"/>
        <dbReference type="ChEBI" id="CHEBI:136912"/>
        <dbReference type="ChEBI" id="CHEBI:140656"/>
        <dbReference type="ChEBI" id="CHEBI:140657"/>
        <dbReference type="ChEBI" id="CHEBI:140660"/>
        <dbReference type="EC" id="2.3.1.269"/>
    </reaction>
</comment>
<name>A0A388T8P3_TERA1</name>
<keyword evidence="4 8" id="KW-0812">Transmembrane</keyword>
<keyword evidence="6 8" id="KW-0472">Membrane</keyword>
<evidence type="ECO:0000313" key="11">
    <source>
        <dbReference type="Proteomes" id="UP000269352"/>
    </source>
</evidence>
<dbReference type="InterPro" id="IPR036526">
    <property type="entry name" value="C-N_Hydrolase_sf"/>
</dbReference>
<dbReference type="Pfam" id="PF20154">
    <property type="entry name" value="LNT_N"/>
    <property type="match status" value="1"/>
</dbReference>
<gene>
    <name evidence="10" type="primary">Int</name>
    <name evidence="8" type="synonym">lnt</name>
    <name evidence="10" type="ORF">NO1_0082</name>
</gene>
<proteinExistence type="inferred from homology"/>
<dbReference type="GO" id="GO:0016410">
    <property type="term" value="F:N-acyltransferase activity"/>
    <property type="evidence" value="ECO:0007669"/>
    <property type="project" value="UniProtKB-UniRule"/>
</dbReference>
<dbReference type="NCBIfam" id="TIGR00546">
    <property type="entry name" value="lnt"/>
    <property type="match status" value="1"/>
</dbReference>
<dbReference type="Gene3D" id="3.60.110.10">
    <property type="entry name" value="Carbon-nitrogen hydrolase"/>
    <property type="match status" value="1"/>
</dbReference>
<dbReference type="GO" id="GO:0042158">
    <property type="term" value="P:lipoprotein biosynthetic process"/>
    <property type="evidence" value="ECO:0007669"/>
    <property type="project" value="UniProtKB-UniRule"/>
</dbReference>
<dbReference type="InterPro" id="IPR004563">
    <property type="entry name" value="Apolipo_AcylTrfase"/>
</dbReference>
<keyword evidence="5 8" id="KW-1133">Transmembrane helix</keyword>
<comment type="subcellular location">
    <subcellularLocation>
        <location evidence="1 8">Cell membrane</location>
        <topology evidence="1 8">Multi-pass membrane protein</topology>
    </subcellularLocation>
</comment>
<evidence type="ECO:0000256" key="3">
    <source>
        <dbReference type="ARBA" id="ARBA00022679"/>
    </source>
</evidence>
<keyword evidence="7 8" id="KW-0012">Acyltransferase</keyword>
<evidence type="ECO:0000259" key="9">
    <source>
        <dbReference type="PROSITE" id="PS50263"/>
    </source>
</evidence>
<evidence type="ECO:0000256" key="5">
    <source>
        <dbReference type="ARBA" id="ARBA00022989"/>
    </source>
</evidence>
<dbReference type="Proteomes" id="UP000269352">
    <property type="component" value="Unassembled WGS sequence"/>
</dbReference>
<dbReference type="UniPathway" id="UPA00666"/>
<evidence type="ECO:0000256" key="2">
    <source>
        <dbReference type="ARBA" id="ARBA00022475"/>
    </source>
</evidence>
<dbReference type="EMBL" id="BGZN01000001">
    <property type="protein sequence ID" value="GBR72573.1"/>
    <property type="molecule type" value="Genomic_DNA"/>
</dbReference>
<evidence type="ECO:0000313" key="10">
    <source>
        <dbReference type="EMBL" id="GBR72573.1"/>
    </source>
</evidence>
<keyword evidence="11" id="KW-1185">Reference proteome</keyword>
<evidence type="ECO:0000256" key="4">
    <source>
        <dbReference type="ARBA" id="ARBA00022692"/>
    </source>
</evidence>
<feature type="transmembrane region" description="Helical" evidence="8">
    <location>
        <begin position="27"/>
        <end position="44"/>
    </location>
</feature>
<accession>A0A388T8P3</accession>
<organism evidence="10 11">
    <name type="scientific">Termititenax aidoneus</name>
    <dbReference type="NCBI Taxonomy" id="2218524"/>
    <lineage>
        <taxon>Bacteria</taxon>
        <taxon>Bacillati</taxon>
        <taxon>Candidatus Margulisiibacteriota</taxon>
        <taxon>Candidatus Termititenacia</taxon>
        <taxon>Candidatus Termititenacales</taxon>
        <taxon>Candidatus Termititenacaceae</taxon>
        <taxon>Candidatus Termititenax</taxon>
    </lineage>
</organism>
<protein>
    <recommendedName>
        <fullName evidence="8">Apolipoprotein N-acyltransferase</fullName>
        <shortName evidence="8">ALP N-acyltransferase</shortName>
        <ecNumber evidence="8">2.3.1.269</ecNumber>
    </recommendedName>
</protein>
<dbReference type="CDD" id="cd07571">
    <property type="entry name" value="ALP_N-acyl_transferase"/>
    <property type="match status" value="1"/>
</dbReference>
<feature type="transmembrane region" description="Helical" evidence="8">
    <location>
        <begin position="78"/>
        <end position="102"/>
    </location>
</feature>
<dbReference type="PANTHER" id="PTHR38686:SF1">
    <property type="entry name" value="APOLIPOPROTEIN N-ACYLTRANSFERASE"/>
    <property type="match status" value="1"/>
</dbReference>
<comment type="caution">
    <text evidence="10">The sequence shown here is derived from an EMBL/GenBank/DDBJ whole genome shotgun (WGS) entry which is preliminary data.</text>
</comment>
<evidence type="ECO:0000256" key="7">
    <source>
        <dbReference type="ARBA" id="ARBA00023315"/>
    </source>
</evidence>
<dbReference type="InterPro" id="IPR003010">
    <property type="entry name" value="C-N_Hydrolase"/>
</dbReference>
<sequence length="515" mass="58483">MLATLNIFLVVFSAVLTALAFPPAKLFYLAFVSLMPFFAVIYRARSYRGAGGYALLFGLVFYLFLLWPLLVLAEYSSLFLMILGLLLLAFFQTLFVTAAVLLGKFVQRHALAQNFAGVVWTLLAYAFAWIFFDWLRSLGAFGFTLGGLAYSQYLFHEFLQMARYAGPYGLTFVLVFLNVFGGVLAARIWPADRIEKRIWLSVSAALIVCLSFGFWLSNLFLTLHDIYLQVNDNRKLVTVFQPGIPQKIKLDEAFRPALKKSYLEDIREFSLSARTDLLVLPETILGEFLLHNKEFMFALRDALGFSLIFGIPRQEDTDAGRYYNSVVLLNRYGGLTVLHDKKYLVPFGEYLPFKPLLYWLLADTGFFDSEYSAGDLDNNQSSGYAAAVCFESTFPYQLREQIRGGGKLILILTNDAWFGRTALLDMHLSFAALRAVENNRYVAQSANTGRSALIDNRGRILRMSGIDTKEFLTAETVLLTEKTVYTYFGELIIYLALVFFFLYFYLLLYAKGHGK</sequence>
<evidence type="ECO:0000256" key="6">
    <source>
        <dbReference type="ARBA" id="ARBA00023136"/>
    </source>
</evidence>
<keyword evidence="3 8" id="KW-0808">Transferase</keyword>
<comment type="pathway">
    <text evidence="8">Protein modification; lipoprotein biosynthesis (N-acyl transfer).</text>
</comment>
<feature type="transmembrane region" description="Helical" evidence="8">
    <location>
        <begin position="114"/>
        <end position="132"/>
    </location>
</feature>
<comment type="similarity">
    <text evidence="8">Belongs to the CN hydrolase family. Apolipoprotein N-acyltransferase subfamily.</text>
</comment>
<keyword evidence="2 8" id="KW-1003">Cell membrane</keyword>
<feature type="transmembrane region" description="Helical" evidence="8">
    <location>
        <begin position="491"/>
        <end position="510"/>
    </location>
</feature>
<feature type="transmembrane region" description="Helical" evidence="8">
    <location>
        <begin position="198"/>
        <end position="221"/>
    </location>
</feature>
<dbReference type="AlphaFoldDB" id="A0A388T8P3"/>
<comment type="function">
    <text evidence="8">Catalyzes the phospholipid dependent N-acylation of the N-terminal cysteine of apolipoprotein, the last step in lipoprotein maturation.</text>
</comment>
<dbReference type="SUPFAM" id="SSF56317">
    <property type="entry name" value="Carbon-nitrogen hydrolase"/>
    <property type="match status" value="1"/>
</dbReference>
<feature type="transmembrane region" description="Helical" evidence="8">
    <location>
        <begin position="167"/>
        <end position="186"/>
    </location>
</feature>
<dbReference type="InterPro" id="IPR045378">
    <property type="entry name" value="LNT_N"/>
</dbReference>
<feature type="domain" description="CN hydrolase" evidence="9">
    <location>
        <begin position="240"/>
        <end position="478"/>
    </location>
</feature>
<reference evidence="10 11" key="1">
    <citation type="journal article" date="2019" name="ISME J.">
        <title>Genome analyses of uncultured TG2/ZB3 bacteria in 'Margulisbacteria' specifically attached to ectosymbiotic spirochetes of protists in the termite gut.</title>
        <authorList>
            <person name="Utami Y.D."/>
            <person name="Kuwahara H."/>
            <person name="Igai K."/>
            <person name="Murakami T."/>
            <person name="Sugaya K."/>
            <person name="Morikawa T."/>
            <person name="Nagura Y."/>
            <person name="Yuki M."/>
            <person name="Deevong P."/>
            <person name="Inoue T."/>
            <person name="Kihara K."/>
            <person name="Lo N."/>
            <person name="Yamada A."/>
            <person name="Ohkuma M."/>
            <person name="Hongoh Y."/>
        </authorList>
    </citation>
    <scope>NUCLEOTIDE SEQUENCE [LARGE SCALE GENOMIC DNA]</scope>
    <source>
        <strain evidence="10">NkOx7-01</strain>
    </source>
</reference>
<dbReference type="PROSITE" id="PS50263">
    <property type="entry name" value="CN_HYDROLASE"/>
    <property type="match status" value="1"/>
</dbReference>
<evidence type="ECO:0000256" key="1">
    <source>
        <dbReference type="ARBA" id="ARBA00004651"/>
    </source>
</evidence>
<dbReference type="HAMAP" id="MF_01148">
    <property type="entry name" value="Lnt"/>
    <property type="match status" value="1"/>
</dbReference>
<dbReference type="Pfam" id="PF00795">
    <property type="entry name" value="CN_hydrolase"/>
    <property type="match status" value="1"/>
</dbReference>
<dbReference type="GO" id="GO:0005886">
    <property type="term" value="C:plasma membrane"/>
    <property type="evidence" value="ECO:0007669"/>
    <property type="project" value="UniProtKB-SubCell"/>
</dbReference>
<dbReference type="PANTHER" id="PTHR38686">
    <property type="entry name" value="APOLIPOPROTEIN N-ACYLTRANSFERASE"/>
    <property type="match status" value="1"/>
</dbReference>
<dbReference type="EC" id="2.3.1.269" evidence="8"/>